<keyword evidence="2" id="KW-0288">FMN</keyword>
<evidence type="ECO:0000256" key="1">
    <source>
        <dbReference type="ARBA" id="ARBA00022630"/>
    </source>
</evidence>
<dbReference type="Proteomes" id="UP000199155">
    <property type="component" value="Unassembled WGS sequence"/>
</dbReference>
<dbReference type="PANTHER" id="PTHR30011:SF16">
    <property type="entry name" value="C2H2 FINGER DOMAIN TRANSCRIPTION FACTOR (EUROFUNG)-RELATED"/>
    <property type="match status" value="1"/>
</dbReference>
<gene>
    <name evidence="5" type="ORF">SAMN05421806_101762</name>
</gene>
<dbReference type="OrthoDB" id="3265338at2"/>
<keyword evidence="4 5" id="KW-0503">Monooxygenase</keyword>
<dbReference type="STRING" id="417292.SAMN05421806_101762"/>
<keyword evidence="6" id="KW-1185">Reference proteome</keyword>
<evidence type="ECO:0000256" key="2">
    <source>
        <dbReference type="ARBA" id="ARBA00022643"/>
    </source>
</evidence>
<dbReference type="PANTHER" id="PTHR30011">
    <property type="entry name" value="ALKANESULFONATE MONOOXYGENASE-RELATED"/>
    <property type="match status" value="1"/>
</dbReference>
<dbReference type="GO" id="GO:0016705">
    <property type="term" value="F:oxidoreductase activity, acting on paired donors, with incorporation or reduction of molecular oxygen"/>
    <property type="evidence" value="ECO:0007669"/>
    <property type="project" value="InterPro"/>
</dbReference>
<sequence>MPRELNLAVELGAPDRLAAPARTALVGLAEQGALDFVTLGTSFAPDPLAEIARVAPLTRRIGLVPTAPSPPTPPDLAALDSVSDGRAGWLVSDAEEEREETVIRDGRRPPRGAPPLVVSLSAQAPDSTWELAARHADVVLLHATDTAAARTARTELLRRVRGAGRDPRELRLLLRVEVDLCNGSDLGDGYDLRPPPAPGTRFTGAATALAARLAQWRTETGADGFHLVPTTLRAELPQLVHGLVPRLREAGLFRAAYAGRTLREHLGLPGPVRPVTDRTAHLLKEPTAP</sequence>
<keyword evidence="1" id="KW-0285">Flavoprotein</keyword>
<dbReference type="InterPro" id="IPR036661">
    <property type="entry name" value="Luciferase-like_sf"/>
</dbReference>
<evidence type="ECO:0000256" key="3">
    <source>
        <dbReference type="ARBA" id="ARBA00023002"/>
    </source>
</evidence>
<keyword evidence="3" id="KW-0560">Oxidoreductase</keyword>
<dbReference type="RefSeq" id="WP_107406987.1">
    <property type="nucleotide sequence ID" value="NZ_FNFF01000001.1"/>
</dbReference>
<reference evidence="5 6" key="1">
    <citation type="submission" date="2016-10" db="EMBL/GenBank/DDBJ databases">
        <authorList>
            <person name="de Groot N.N."/>
        </authorList>
    </citation>
    <scope>NUCLEOTIDE SEQUENCE [LARGE SCALE GENOMIC DNA]</scope>
    <source>
        <strain evidence="5 6">CGMCC 4.5727</strain>
    </source>
</reference>
<dbReference type="SUPFAM" id="SSF51679">
    <property type="entry name" value="Bacterial luciferase-like"/>
    <property type="match status" value="1"/>
</dbReference>
<evidence type="ECO:0000256" key="4">
    <source>
        <dbReference type="ARBA" id="ARBA00023033"/>
    </source>
</evidence>
<name>A0A1G8UC41_9ACTN</name>
<accession>A0A1G8UC41</accession>
<protein>
    <submittedName>
        <fullName evidence="5">Flavin-dependent oxidoreductase, luciferase family (Includes alkanesulfonate monooxygenase SsuD and methylene tetrahydromethanopterin reductase)</fullName>
    </submittedName>
</protein>
<dbReference type="EMBL" id="FNFF01000001">
    <property type="protein sequence ID" value="SDJ51327.1"/>
    <property type="molecule type" value="Genomic_DNA"/>
</dbReference>
<proteinExistence type="predicted"/>
<dbReference type="GO" id="GO:0004497">
    <property type="term" value="F:monooxygenase activity"/>
    <property type="evidence" value="ECO:0007669"/>
    <property type="project" value="UniProtKB-KW"/>
</dbReference>
<evidence type="ECO:0000313" key="5">
    <source>
        <dbReference type="EMBL" id="SDJ51327.1"/>
    </source>
</evidence>
<organism evidence="5 6">
    <name type="scientific">Streptomyces indicus</name>
    <dbReference type="NCBI Taxonomy" id="417292"/>
    <lineage>
        <taxon>Bacteria</taxon>
        <taxon>Bacillati</taxon>
        <taxon>Actinomycetota</taxon>
        <taxon>Actinomycetes</taxon>
        <taxon>Kitasatosporales</taxon>
        <taxon>Streptomycetaceae</taxon>
        <taxon>Streptomyces</taxon>
    </lineage>
</organism>
<dbReference type="Gene3D" id="3.20.20.30">
    <property type="entry name" value="Luciferase-like domain"/>
    <property type="match status" value="2"/>
</dbReference>
<dbReference type="AlphaFoldDB" id="A0A1G8UC41"/>
<dbReference type="InterPro" id="IPR051260">
    <property type="entry name" value="Diverse_substr_monoxygenases"/>
</dbReference>
<evidence type="ECO:0000313" key="6">
    <source>
        <dbReference type="Proteomes" id="UP000199155"/>
    </source>
</evidence>